<reference evidence="4 5" key="1">
    <citation type="submission" date="2020-05" db="EMBL/GenBank/DDBJ databases">
        <title>First description outside Europe of the emergent pathogen for shellfish aquaculture Vibrio europaeus.</title>
        <authorList>
            <person name="Dubert J."/>
            <person name="Rojas R."/>
        </authorList>
    </citation>
    <scope>NUCLEOTIDE SEQUENCE [LARGE SCALE GENOMIC DNA]</scope>
    <source>
        <strain evidence="4 5">NPI-1</strain>
        <plasmid evidence="5">pveu</plasmid>
    </source>
</reference>
<evidence type="ECO:0000313" key="4">
    <source>
        <dbReference type="EMBL" id="QJY38020.1"/>
    </source>
</evidence>
<dbReference type="Proteomes" id="UP000501443">
    <property type="component" value="Plasmid pveu"/>
</dbReference>
<evidence type="ECO:0000259" key="3">
    <source>
        <dbReference type="Pfam" id="PF04412"/>
    </source>
</evidence>
<keyword evidence="2" id="KW-0456">Lyase</keyword>
<evidence type="ECO:0000313" key="5">
    <source>
        <dbReference type="Proteomes" id="UP000501443"/>
    </source>
</evidence>
<dbReference type="EMBL" id="CP053542">
    <property type="protein sequence ID" value="QJY38020.1"/>
    <property type="molecule type" value="Genomic_DNA"/>
</dbReference>
<geneLocation type="plasmid" evidence="5">
    <name>pveu</name>
</geneLocation>
<feature type="domain" description="Phosphomevalonate dehydratase large subunit-like" evidence="3">
    <location>
        <begin position="1"/>
        <end position="291"/>
    </location>
</feature>
<evidence type="ECO:0000256" key="2">
    <source>
        <dbReference type="ARBA" id="ARBA00023239"/>
    </source>
</evidence>
<proteinExistence type="predicted"/>
<dbReference type="Pfam" id="PF04412">
    <property type="entry name" value="AcnX"/>
    <property type="match status" value="2"/>
</dbReference>
<dbReference type="RefSeq" id="WP_171802441.1">
    <property type="nucleotide sequence ID" value="NZ_CP053542.1"/>
</dbReference>
<name>A0AAE7DYX6_9VIBR</name>
<protein>
    <submittedName>
        <fullName evidence="4">DUF521 domain-containing protein</fullName>
    </submittedName>
</protein>
<dbReference type="AlphaFoldDB" id="A0AAE7DYX6"/>
<organism evidence="4 5">
    <name type="scientific">Vibrio europaeus</name>
    <dbReference type="NCBI Taxonomy" id="300876"/>
    <lineage>
        <taxon>Bacteria</taxon>
        <taxon>Pseudomonadati</taxon>
        <taxon>Pseudomonadota</taxon>
        <taxon>Gammaproteobacteria</taxon>
        <taxon>Vibrionales</taxon>
        <taxon>Vibrionaceae</taxon>
        <taxon>Vibrio</taxon>
        <taxon>Vibrio oreintalis group</taxon>
    </lineage>
</organism>
<feature type="domain" description="Phosphomevalonate dehydratase large subunit-like" evidence="3">
    <location>
        <begin position="315"/>
        <end position="428"/>
    </location>
</feature>
<gene>
    <name evidence="4" type="ORF">HOO69_15650</name>
</gene>
<sequence length="432" mass="46402">MQLTDTEQAFLMGEAGRGMQKCMQMLVNFSNAFGASRLVKIASAHVIPNIPLGLLEAYTQEVESVSVMTTLHPHMSALCPSNWQSMGIGADYAYDQLADVKRRAALFAEKGFNQTYTCYPPSVGSLAKKGDFVSWIGSGGQVLVNSTIGARCNRDGALLTLACAITGRAPYHGLFLDENRLAQVHVRFSGVDANSLTKSELSAVGYYLGAQAQTHNIVVEGIERGISMDSLRQLMIPLTVTGAVGVCHVPGSTPEADNVNEALGAQRPIKHIVVDRKVVTQSLATYAPKKRTTEVMPIVLTPKDGAITRALPGSVTDMVVLGCPHLSIQEVRLIAQRLSGKVIPSNRHLWIGLAHQQYQLAKEMGYANTIESAGGLMVSACMSTIPDSPIPKSVSTLMTSSMKAAHYITQLNRGRISVAVADIEQCIDALLH</sequence>
<evidence type="ECO:0000256" key="1">
    <source>
        <dbReference type="ARBA" id="ARBA00023004"/>
    </source>
</evidence>
<accession>A0AAE7DYX6</accession>
<keyword evidence="4" id="KW-0614">Plasmid</keyword>
<dbReference type="InterPro" id="IPR007506">
    <property type="entry name" value="PMDh-L-like_dom"/>
</dbReference>
<dbReference type="PANTHER" id="PTHR36577:SF3">
    <property type="entry name" value="DUF521 DOMAIN PROTEIN (AFU_ORTHOLOGUE AFUA_6G00490)"/>
    <property type="match status" value="1"/>
</dbReference>
<dbReference type="PANTHER" id="PTHR36577">
    <property type="entry name" value="DUF521 DOMAIN PROTEIN (AFU_ORTHOLOGUE AFUA_6G00490)"/>
    <property type="match status" value="1"/>
</dbReference>
<keyword evidence="1" id="KW-0408">Iron</keyword>
<dbReference type="GO" id="GO:0016829">
    <property type="term" value="F:lyase activity"/>
    <property type="evidence" value="ECO:0007669"/>
    <property type="project" value="UniProtKB-KW"/>
</dbReference>